<proteinExistence type="predicted"/>
<dbReference type="RefSeq" id="WP_028175897.1">
    <property type="nucleotide sequence ID" value="NZ_AXAX01000035.1"/>
</dbReference>
<evidence type="ECO:0000313" key="1">
    <source>
        <dbReference type="EMBL" id="BAR59748.1"/>
    </source>
</evidence>
<dbReference type="Proteomes" id="UP000063308">
    <property type="component" value="Chromosome"/>
</dbReference>
<reference evidence="1 2" key="1">
    <citation type="submission" date="2014-11" db="EMBL/GenBank/DDBJ databases">
        <title>Symbiosis island explosion on the genome of extra-slow-growing strains of soybean bradyrhizobia with massive insertion sequences.</title>
        <authorList>
            <person name="Iida T."/>
            <person name="Minamisawa K."/>
        </authorList>
    </citation>
    <scope>NUCLEOTIDE SEQUENCE [LARGE SCALE GENOMIC DNA]</scope>
    <source>
        <strain evidence="1 2">NK6</strain>
    </source>
</reference>
<gene>
    <name evidence="1" type="ORF">NK6_6597</name>
</gene>
<evidence type="ECO:0000313" key="2">
    <source>
        <dbReference type="Proteomes" id="UP000063308"/>
    </source>
</evidence>
<accession>A0A0E4BTE5</accession>
<organism evidence="1 2">
    <name type="scientific">Bradyrhizobium diazoefficiens</name>
    <dbReference type="NCBI Taxonomy" id="1355477"/>
    <lineage>
        <taxon>Bacteria</taxon>
        <taxon>Pseudomonadati</taxon>
        <taxon>Pseudomonadota</taxon>
        <taxon>Alphaproteobacteria</taxon>
        <taxon>Hyphomicrobiales</taxon>
        <taxon>Nitrobacteraceae</taxon>
        <taxon>Bradyrhizobium</taxon>
    </lineage>
</organism>
<protein>
    <submittedName>
        <fullName evidence="1">Uncharacterized protein</fullName>
    </submittedName>
</protein>
<dbReference type="AlphaFoldDB" id="A0A0E4BTE5"/>
<sequence length="75" mass="7967">MGIDLARAHARFPDRRTAPVTAADWAAAAKAIAAGSGAKAETIVRKALFKSRDSAMAALRRSRGDDVNVAKFVRD</sequence>
<name>A0A0E4BTE5_9BRAD</name>
<dbReference type="EMBL" id="AP014685">
    <property type="protein sequence ID" value="BAR59748.1"/>
    <property type="molecule type" value="Genomic_DNA"/>
</dbReference>